<accession>A0ABQ8VDJ5</accession>
<name>A0ABQ8VDJ5_9AGAR</name>
<dbReference type="Pfam" id="PF01636">
    <property type="entry name" value="APH"/>
    <property type="match status" value="1"/>
</dbReference>
<dbReference type="EMBL" id="JANVFT010000044">
    <property type="protein sequence ID" value="KAJ4489196.1"/>
    <property type="molecule type" value="Genomic_DNA"/>
</dbReference>
<keyword evidence="3" id="KW-1185">Reference proteome</keyword>
<reference evidence="2" key="1">
    <citation type="submission" date="2022-08" db="EMBL/GenBank/DDBJ databases">
        <title>A Global Phylogenomic Analysis of the Shiitake Genus Lentinula.</title>
        <authorList>
            <consortium name="DOE Joint Genome Institute"/>
            <person name="Sierra-Patev S."/>
            <person name="Min B."/>
            <person name="Naranjo-Ortiz M."/>
            <person name="Looney B."/>
            <person name="Konkel Z."/>
            <person name="Slot J.C."/>
            <person name="Sakamoto Y."/>
            <person name="Steenwyk J.L."/>
            <person name="Rokas A."/>
            <person name="Carro J."/>
            <person name="Camarero S."/>
            <person name="Ferreira P."/>
            <person name="Molpeceres G."/>
            <person name="Ruiz-Duenas F.J."/>
            <person name="Serrano A."/>
            <person name="Henrissat B."/>
            <person name="Drula E."/>
            <person name="Hughes K.W."/>
            <person name="Mata J.L."/>
            <person name="Ishikawa N.K."/>
            <person name="Vargas-Isla R."/>
            <person name="Ushijima S."/>
            <person name="Smith C.A."/>
            <person name="Ahrendt S."/>
            <person name="Andreopoulos W."/>
            <person name="He G."/>
            <person name="Labutti K."/>
            <person name="Lipzen A."/>
            <person name="Ng V."/>
            <person name="Riley R."/>
            <person name="Sandor L."/>
            <person name="Barry K."/>
            <person name="Martinez A.T."/>
            <person name="Xiao Y."/>
            <person name="Gibbons J.G."/>
            <person name="Terashima K."/>
            <person name="Grigoriev I.V."/>
            <person name="Hibbett D.S."/>
        </authorList>
    </citation>
    <scope>NUCLEOTIDE SEQUENCE</scope>
    <source>
        <strain evidence="2">RHP3577 ss4</strain>
    </source>
</reference>
<dbReference type="PANTHER" id="PTHR21310:SF15">
    <property type="entry name" value="AMINOGLYCOSIDE PHOSPHOTRANSFERASE DOMAIN-CONTAINING PROTEIN"/>
    <property type="match status" value="1"/>
</dbReference>
<dbReference type="InterPro" id="IPR011009">
    <property type="entry name" value="Kinase-like_dom_sf"/>
</dbReference>
<evidence type="ECO:0000313" key="2">
    <source>
        <dbReference type="EMBL" id="KAJ4489196.1"/>
    </source>
</evidence>
<dbReference type="PANTHER" id="PTHR21310">
    <property type="entry name" value="AMINOGLYCOSIDE PHOSPHOTRANSFERASE-RELATED-RELATED"/>
    <property type="match status" value="1"/>
</dbReference>
<evidence type="ECO:0000313" key="3">
    <source>
        <dbReference type="Proteomes" id="UP001150217"/>
    </source>
</evidence>
<comment type="caution">
    <text evidence="2">The sequence shown here is derived from an EMBL/GenBank/DDBJ whole genome shotgun (WGS) entry which is preliminary data.</text>
</comment>
<organism evidence="2 3">
    <name type="scientific">Lentinula lateritia</name>
    <dbReference type="NCBI Taxonomy" id="40482"/>
    <lineage>
        <taxon>Eukaryota</taxon>
        <taxon>Fungi</taxon>
        <taxon>Dikarya</taxon>
        <taxon>Basidiomycota</taxon>
        <taxon>Agaricomycotina</taxon>
        <taxon>Agaricomycetes</taxon>
        <taxon>Agaricomycetidae</taxon>
        <taxon>Agaricales</taxon>
        <taxon>Marasmiineae</taxon>
        <taxon>Omphalotaceae</taxon>
        <taxon>Lentinula</taxon>
    </lineage>
</organism>
<proteinExistence type="predicted"/>
<protein>
    <recommendedName>
        <fullName evidence="1">Aminoglycoside phosphotransferase domain-containing protein</fullName>
    </recommendedName>
</protein>
<evidence type="ECO:0000259" key="1">
    <source>
        <dbReference type="Pfam" id="PF01636"/>
    </source>
</evidence>
<dbReference type="SUPFAM" id="SSF56112">
    <property type="entry name" value="Protein kinase-like (PK-like)"/>
    <property type="match status" value="1"/>
</dbReference>
<dbReference type="Proteomes" id="UP001150217">
    <property type="component" value="Unassembled WGS sequence"/>
</dbReference>
<dbReference type="InterPro" id="IPR051678">
    <property type="entry name" value="AGP_Transferase"/>
</dbReference>
<sequence>MSEDSDIPLSVQLDTILKKIQLIDFAIHAGGIRPGFEPIVVSIPEDGSKLQRGGMNVHIPLEFGDGVKWLARIRQQATPTTQFIMDSEVETMRVLKAAGLQVPNAFMPKSDSRINGGTLDFFFVEHLPGIACMAPIANGTLTPRQQQDLITSLAHFYISLSRIPYHQCGSLVRDVATGKLEIGPLISPDFCQTTPPFFFGPFESSAHRYLAQVEYVIQEIEQGRAFAEDTTFSVYVTHLWLKDLIQNAPRLWKKEETFIKHADDKGDQIMVDENGTLVGVIDWEWAYIASKSEAFAAPLALVDINTFYSGSDDLSINERHLMNAYHELGFPDLAACVRNGKVYQRLPMVIGQEPDLVQLFALELALTGETGKAKTIEEWVEDMVSGQYCNQVEAMKKLVDKN</sequence>
<dbReference type="InterPro" id="IPR002575">
    <property type="entry name" value="Aminoglycoside_PTrfase"/>
</dbReference>
<feature type="domain" description="Aminoglycoside phosphotransferase" evidence="1">
    <location>
        <begin position="86"/>
        <end position="287"/>
    </location>
</feature>
<dbReference type="Gene3D" id="3.90.1200.10">
    <property type="match status" value="1"/>
</dbReference>
<gene>
    <name evidence="2" type="ORF">C8R41DRAFT_920622</name>
</gene>